<dbReference type="Pfam" id="PF00462">
    <property type="entry name" value="Glutaredoxin"/>
    <property type="match status" value="1"/>
</dbReference>
<dbReference type="AlphaFoldDB" id="A0A931CVT2"/>
<dbReference type="PROSITE" id="PS00195">
    <property type="entry name" value="GLUTAREDOXIN_1"/>
    <property type="match status" value="1"/>
</dbReference>
<feature type="domain" description="Glutaredoxin" evidence="1">
    <location>
        <begin position="3"/>
        <end position="62"/>
    </location>
</feature>
<protein>
    <submittedName>
        <fullName evidence="2">Glutaredoxin family protein</fullName>
    </submittedName>
</protein>
<reference evidence="2" key="1">
    <citation type="submission" date="2020-07" db="EMBL/GenBank/DDBJ databases">
        <title>Severe corrosion of carbon steel in oil field produced water can be linked to methanogenic archaea containing a special type of NiFe hydrogenase.</title>
        <authorList>
            <person name="Lahme S."/>
            <person name="Mand J."/>
            <person name="Longwell J."/>
            <person name="Smith R."/>
            <person name="Enning D."/>
        </authorList>
    </citation>
    <scope>NUCLEOTIDE SEQUENCE</scope>
    <source>
        <strain evidence="2">MIC098Bin6</strain>
    </source>
</reference>
<dbReference type="SUPFAM" id="SSF52833">
    <property type="entry name" value="Thioredoxin-like"/>
    <property type="match status" value="1"/>
</dbReference>
<dbReference type="EMBL" id="JACCQK010000463">
    <property type="protein sequence ID" value="MBG0779830.1"/>
    <property type="molecule type" value="Genomic_DNA"/>
</dbReference>
<dbReference type="InterPro" id="IPR002109">
    <property type="entry name" value="Glutaredoxin"/>
</dbReference>
<comment type="caution">
    <text evidence="2">The sequence shown here is derived from an EMBL/GenBank/DDBJ whole genome shotgun (WGS) entry which is preliminary data.</text>
</comment>
<gene>
    <name evidence="2" type="ORF">H0S81_07880</name>
</gene>
<dbReference type="Gene3D" id="3.40.30.10">
    <property type="entry name" value="Glutaredoxin"/>
    <property type="match status" value="1"/>
</dbReference>
<evidence type="ECO:0000259" key="1">
    <source>
        <dbReference type="Pfam" id="PF00462"/>
    </source>
</evidence>
<evidence type="ECO:0000313" key="3">
    <source>
        <dbReference type="Proteomes" id="UP000706172"/>
    </source>
</evidence>
<dbReference type="PROSITE" id="PS51354">
    <property type="entry name" value="GLUTAREDOXIN_2"/>
    <property type="match status" value="1"/>
</dbReference>
<dbReference type="CDD" id="cd02976">
    <property type="entry name" value="NrdH"/>
    <property type="match status" value="1"/>
</dbReference>
<evidence type="ECO:0000313" key="2">
    <source>
        <dbReference type="EMBL" id="MBG0779830.1"/>
    </source>
</evidence>
<accession>A0A931CVT2</accession>
<dbReference type="InterPro" id="IPR036249">
    <property type="entry name" value="Thioredoxin-like_sf"/>
</dbReference>
<dbReference type="Proteomes" id="UP000706172">
    <property type="component" value="Unassembled WGS sequence"/>
</dbReference>
<proteinExistence type="predicted"/>
<organism evidence="2 3">
    <name type="scientific">Desulfotignum balticum</name>
    <dbReference type="NCBI Taxonomy" id="115781"/>
    <lineage>
        <taxon>Bacteria</taxon>
        <taxon>Pseudomonadati</taxon>
        <taxon>Thermodesulfobacteriota</taxon>
        <taxon>Desulfobacteria</taxon>
        <taxon>Desulfobacterales</taxon>
        <taxon>Desulfobacteraceae</taxon>
        <taxon>Desulfotignum</taxon>
    </lineage>
</organism>
<name>A0A931CVT2_9BACT</name>
<sequence>MLIVYAAAWCPHCTKTVEFLKKHGIAFTYMEIEDQPEDVIDKIIQVNGGDDWVVPTLAYNGKWREGRFYNERTLLSDLKALGVPV</sequence>
<dbReference type="InterPro" id="IPR011767">
    <property type="entry name" value="GLR_AS"/>
</dbReference>